<dbReference type="KEGG" id="tmn:UCRPA7_1366"/>
<proteinExistence type="predicted"/>
<reference evidence="2" key="1">
    <citation type="journal article" date="2013" name="Genome Announc.">
        <title>Draft genome sequence of the ascomycete Phaeoacremonium aleophilum strain UCR-PA7, a causal agent of the esca disease complex in grapevines.</title>
        <authorList>
            <person name="Blanco-Ulate B."/>
            <person name="Rolshausen P."/>
            <person name="Cantu D."/>
        </authorList>
    </citation>
    <scope>NUCLEOTIDE SEQUENCE [LARGE SCALE GENOMIC DNA]</scope>
    <source>
        <strain evidence="2">UCR-PA7</strain>
    </source>
</reference>
<accession>R8BUS1</accession>
<dbReference type="GeneID" id="19321506"/>
<dbReference type="EMBL" id="KB932857">
    <property type="protein sequence ID" value="EOO03118.1"/>
    <property type="molecule type" value="Genomic_DNA"/>
</dbReference>
<name>R8BUS1_PHAM7</name>
<dbReference type="HOGENOM" id="CLU_1157079_0_0_1"/>
<gene>
    <name evidence="1" type="ORF">UCRPA7_1366</name>
</gene>
<dbReference type="AlphaFoldDB" id="R8BUS1"/>
<protein>
    <submittedName>
        <fullName evidence="1">Uncharacterized protein</fullName>
    </submittedName>
</protein>
<evidence type="ECO:0000313" key="1">
    <source>
        <dbReference type="EMBL" id="EOO03118.1"/>
    </source>
</evidence>
<dbReference type="Proteomes" id="UP000014074">
    <property type="component" value="Unassembled WGS sequence"/>
</dbReference>
<sequence length="240" mass="27688">MHGIRRYNEDKTPQDCLDKEAIMAQFLKELEPEFQAGQGDNLVAVVRDCLLWCIGVLEGRPEIPRVWQDIPCNGDDLLDWKNDYEVFCYLWNQWQTDTLSGLPQPSWVQRAEEDLCISATELLITISYLIMDGDGDDDEGNSNGAADTQEHDPYRLVQRALKNAKLEAGSDDTRLWSNFLDKFCWMNELTDMEYKDKTFKAEVMEYVRKYVFKMLTSGIHNVDGDGSYSRGDSEYDDFTA</sequence>
<dbReference type="RefSeq" id="XP_007912138.1">
    <property type="nucleotide sequence ID" value="XM_007913947.1"/>
</dbReference>
<keyword evidence="2" id="KW-1185">Reference proteome</keyword>
<organism evidence="1 2">
    <name type="scientific">Phaeoacremonium minimum (strain UCR-PA7)</name>
    <name type="common">Esca disease fungus</name>
    <name type="synonym">Togninia minima</name>
    <dbReference type="NCBI Taxonomy" id="1286976"/>
    <lineage>
        <taxon>Eukaryota</taxon>
        <taxon>Fungi</taxon>
        <taxon>Dikarya</taxon>
        <taxon>Ascomycota</taxon>
        <taxon>Pezizomycotina</taxon>
        <taxon>Sordariomycetes</taxon>
        <taxon>Sordariomycetidae</taxon>
        <taxon>Togniniales</taxon>
        <taxon>Togniniaceae</taxon>
        <taxon>Phaeoacremonium</taxon>
    </lineage>
</organism>
<dbReference type="OrthoDB" id="5083163at2759"/>
<evidence type="ECO:0000313" key="2">
    <source>
        <dbReference type="Proteomes" id="UP000014074"/>
    </source>
</evidence>